<dbReference type="InterPro" id="IPR056924">
    <property type="entry name" value="SH3_Tf2-1"/>
</dbReference>
<dbReference type="EMBL" id="VXIS01000334">
    <property type="protein sequence ID" value="KAA8894523.1"/>
    <property type="molecule type" value="Genomic_DNA"/>
</dbReference>
<evidence type="ECO:0000259" key="1">
    <source>
        <dbReference type="Pfam" id="PF24626"/>
    </source>
</evidence>
<dbReference type="OrthoDB" id="4358334at2759"/>
<dbReference type="AlphaFoldDB" id="A0A5J5EHE3"/>
<dbReference type="Proteomes" id="UP000326924">
    <property type="component" value="Unassembled WGS sequence"/>
</dbReference>
<accession>A0A5J5EHE3</accession>
<sequence>VSPKLGPQRAGPFKVIEKVGENACRVDIPNDWRIWPVISLRNLTKAPDGPDPYDR</sequence>
<evidence type="ECO:0000313" key="3">
    <source>
        <dbReference type="Proteomes" id="UP000326924"/>
    </source>
</evidence>
<organism evidence="2 3">
    <name type="scientific">Sphaerosporella brunnea</name>
    <dbReference type="NCBI Taxonomy" id="1250544"/>
    <lineage>
        <taxon>Eukaryota</taxon>
        <taxon>Fungi</taxon>
        <taxon>Dikarya</taxon>
        <taxon>Ascomycota</taxon>
        <taxon>Pezizomycotina</taxon>
        <taxon>Pezizomycetes</taxon>
        <taxon>Pezizales</taxon>
        <taxon>Pyronemataceae</taxon>
        <taxon>Sphaerosporella</taxon>
    </lineage>
</organism>
<protein>
    <recommendedName>
        <fullName evidence="1">Tf2-1-like SH3-like domain-containing protein</fullName>
    </recommendedName>
</protein>
<feature type="domain" description="Tf2-1-like SH3-like" evidence="1">
    <location>
        <begin position="3"/>
        <end position="45"/>
    </location>
</feature>
<evidence type="ECO:0000313" key="2">
    <source>
        <dbReference type="EMBL" id="KAA8894523.1"/>
    </source>
</evidence>
<feature type="non-terminal residue" evidence="2">
    <location>
        <position position="1"/>
    </location>
</feature>
<dbReference type="InParanoid" id="A0A5J5EHE3"/>
<comment type="caution">
    <text evidence="2">The sequence shown here is derived from an EMBL/GenBank/DDBJ whole genome shotgun (WGS) entry which is preliminary data.</text>
</comment>
<feature type="non-terminal residue" evidence="2">
    <location>
        <position position="55"/>
    </location>
</feature>
<reference evidence="2 3" key="1">
    <citation type="submission" date="2019-09" db="EMBL/GenBank/DDBJ databases">
        <title>Draft genome of the ectomycorrhizal ascomycete Sphaerosporella brunnea.</title>
        <authorList>
            <consortium name="DOE Joint Genome Institute"/>
            <person name="Benucci G.M."/>
            <person name="Marozzi G."/>
            <person name="Antonielli L."/>
            <person name="Sanchez S."/>
            <person name="Marco P."/>
            <person name="Wang X."/>
            <person name="Falini L.B."/>
            <person name="Barry K."/>
            <person name="Haridas S."/>
            <person name="Lipzen A."/>
            <person name="Labutti K."/>
            <person name="Grigoriev I.V."/>
            <person name="Murat C."/>
            <person name="Martin F."/>
            <person name="Albertini E."/>
            <person name="Donnini D."/>
            <person name="Bonito G."/>
        </authorList>
    </citation>
    <scope>NUCLEOTIDE SEQUENCE [LARGE SCALE GENOMIC DNA]</scope>
    <source>
        <strain evidence="2 3">Sb_GMNB300</strain>
    </source>
</reference>
<gene>
    <name evidence="2" type="ORF">FN846DRAFT_768648</name>
</gene>
<dbReference type="Pfam" id="PF24626">
    <property type="entry name" value="SH3_Tf2-1"/>
    <property type="match status" value="1"/>
</dbReference>
<name>A0A5J5EHE3_9PEZI</name>
<proteinExistence type="predicted"/>
<keyword evidence="3" id="KW-1185">Reference proteome</keyword>